<dbReference type="KEGG" id="bhc:JFL75_03925"/>
<evidence type="ECO:0000259" key="6">
    <source>
        <dbReference type="PROSITE" id="PS51332"/>
    </source>
</evidence>
<dbReference type="PROSITE" id="PS51918">
    <property type="entry name" value="RADICAL_SAM"/>
    <property type="match status" value="1"/>
</dbReference>
<gene>
    <name evidence="8" type="ORF">JFL75_03925</name>
</gene>
<dbReference type="InterPro" id="IPR007197">
    <property type="entry name" value="rSAM"/>
</dbReference>
<name>A0A7T7XPE4_9SPIR</name>
<dbReference type="GO" id="GO:0031419">
    <property type="term" value="F:cobalamin binding"/>
    <property type="evidence" value="ECO:0007669"/>
    <property type="project" value="InterPro"/>
</dbReference>
<dbReference type="SFLD" id="SFLDS00029">
    <property type="entry name" value="Radical_SAM"/>
    <property type="match status" value="1"/>
</dbReference>
<evidence type="ECO:0000256" key="4">
    <source>
        <dbReference type="ARBA" id="ARBA00023004"/>
    </source>
</evidence>
<organism evidence="8 9">
    <name type="scientific">Breznakiella homolactica</name>
    <dbReference type="NCBI Taxonomy" id="2798577"/>
    <lineage>
        <taxon>Bacteria</taxon>
        <taxon>Pseudomonadati</taxon>
        <taxon>Spirochaetota</taxon>
        <taxon>Spirochaetia</taxon>
        <taxon>Spirochaetales</taxon>
        <taxon>Breznakiellaceae</taxon>
        <taxon>Breznakiella</taxon>
    </lineage>
</organism>
<keyword evidence="3" id="KW-0479">Metal-binding</keyword>
<dbReference type="Proteomes" id="UP000595917">
    <property type="component" value="Chromosome"/>
</dbReference>
<dbReference type="InterPro" id="IPR058240">
    <property type="entry name" value="rSAM_sf"/>
</dbReference>
<dbReference type="Pfam" id="PF02310">
    <property type="entry name" value="B12-binding"/>
    <property type="match status" value="1"/>
</dbReference>
<dbReference type="GO" id="GO:0051536">
    <property type="term" value="F:iron-sulfur cluster binding"/>
    <property type="evidence" value="ECO:0007669"/>
    <property type="project" value="UniProtKB-KW"/>
</dbReference>
<dbReference type="InterPro" id="IPR051198">
    <property type="entry name" value="BchE-like"/>
</dbReference>
<comment type="cofactor">
    <cofactor evidence="1">
        <name>[4Fe-4S] cluster</name>
        <dbReference type="ChEBI" id="CHEBI:49883"/>
    </cofactor>
</comment>
<dbReference type="SUPFAM" id="SSF102114">
    <property type="entry name" value="Radical SAM enzymes"/>
    <property type="match status" value="1"/>
</dbReference>
<dbReference type="InterPro" id="IPR006158">
    <property type="entry name" value="Cobalamin-bd"/>
</dbReference>
<dbReference type="PANTHER" id="PTHR43409">
    <property type="entry name" value="ANAEROBIC MAGNESIUM-PROTOPORPHYRIN IX MONOMETHYL ESTER CYCLASE-RELATED"/>
    <property type="match status" value="1"/>
</dbReference>
<dbReference type="InterPro" id="IPR006638">
    <property type="entry name" value="Elp3/MiaA/NifB-like_rSAM"/>
</dbReference>
<evidence type="ECO:0000256" key="2">
    <source>
        <dbReference type="ARBA" id="ARBA00022691"/>
    </source>
</evidence>
<reference evidence="8" key="1">
    <citation type="submission" date="2021-01" db="EMBL/GenBank/DDBJ databases">
        <title>Description of Breznakiella homolactica.</title>
        <authorList>
            <person name="Song Y."/>
            <person name="Brune A."/>
        </authorList>
    </citation>
    <scope>NUCLEOTIDE SEQUENCE</scope>
    <source>
        <strain evidence="8">RmG30</strain>
    </source>
</reference>
<dbReference type="Pfam" id="PF04055">
    <property type="entry name" value="Radical_SAM"/>
    <property type="match status" value="1"/>
</dbReference>
<protein>
    <submittedName>
        <fullName evidence="8">DUF4080 domain-containing protein</fullName>
    </submittedName>
</protein>
<evidence type="ECO:0000256" key="5">
    <source>
        <dbReference type="ARBA" id="ARBA00023014"/>
    </source>
</evidence>
<evidence type="ECO:0000256" key="1">
    <source>
        <dbReference type="ARBA" id="ARBA00001966"/>
    </source>
</evidence>
<feature type="domain" description="Radical SAM core" evidence="7">
    <location>
        <begin position="183"/>
        <end position="407"/>
    </location>
</feature>
<dbReference type="CDD" id="cd01335">
    <property type="entry name" value="Radical_SAM"/>
    <property type="match status" value="1"/>
</dbReference>
<evidence type="ECO:0000313" key="9">
    <source>
        <dbReference type="Proteomes" id="UP000595917"/>
    </source>
</evidence>
<dbReference type="GO" id="GO:0046872">
    <property type="term" value="F:metal ion binding"/>
    <property type="evidence" value="ECO:0007669"/>
    <property type="project" value="UniProtKB-KW"/>
</dbReference>
<feature type="domain" description="B12-binding" evidence="6">
    <location>
        <begin position="2"/>
        <end position="139"/>
    </location>
</feature>
<evidence type="ECO:0000313" key="8">
    <source>
        <dbReference type="EMBL" id="QQO10075.1"/>
    </source>
</evidence>
<dbReference type="SFLD" id="SFLDG01082">
    <property type="entry name" value="B12-binding_domain_containing"/>
    <property type="match status" value="1"/>
</dbReference>
<keyword evidence="5" id="KW-0411">Iron-sulfur</keyword>
<dbReference type="RefSeq" id="WP_215627379.1">
    <property type="nucleotide sequence ID" value="NZ_CP067089.2"/>
</dbReference>
<dbReference type="SMART" id="SM00729">
    <property type="entry name" value="Elp3"/>
    <property type="match status" value="1"/>
</dbReference>
<evidence type="ECO:0000256" key="3">
    <source>
        <dbReference type="ARBA" id="ARBA00022723"/>
    </source>
</evidence>
<sequence>MADIVLAAINAKWIHPSLALRLLKANLRELEDRTEILEFALRQPLDEKVLPILSASPKILGLSVYIWNHRATLELLEALAAAWEAEGRERPLIVLGGPEAAYLSADSGLAAAADWIFRGEGEHGFRDLCRSFLGGPEKSGASGKSAGFALSPHIKAIDGKFIETHPADPASADPGYRLYTGEDLARKLTYVEASRGCPFGCEFCLSSLDRSVRDFPLDGFLTEMDGLIRRGGRSFKFLDRTFNLDTDRARRVMEFFLDRLTPGMFVHFEMVPSRFPRELRELLTRFPAGSLRLEVGIQTFNPETARAIGRPSSPELELENFEFLRNNTAAIVHADLIAGLPGEDFVSFAEGFDRLWMVRPTEIQLGILKLLPGTPLARHTVPFGMVYSPEPPYEVIETAALPRKDLDRIKNFARFWELIVNRGHFEDLGSRLFPEGRRIFGDFMNLSDRLLARFGKNWGIDRAALRAALEEEAALRAP</sequence>
<dbReference type="GO" id="GO:0003824">
    <property type="term" value="F:catalytic activity"/>
    <property type="evidence" value="ECO:0007669"/>
    <property type="project" value="InterPro"/>
</dbReference>
<evidence type="ECO:0000259" key="7">
    <source>
        <dbReference type="PROSITE" id="PS51918"/>
    </source>
</evidence>
<keyword evidence="2" id="KW-0949">S-adenosyl-L-methionine</keyword>
<keyword evidence="4" id="KW-0408">Iron</keyword>
<proteinExistence type="predicted"/>
<accession>A0A7T7XPE4</accession>
<keyword evidence="9" id="KW-1185">Reference proteome</keyword>
<dbReference type="Gene3D" id="3.40.50.280">
    <property type="entry name" value="Cobalamin-binding domain"/>
    <property type="match status" value="1"/>
</dbReference>
<dbReference type="EMBL" id="CP067089">
    <property type="protein sequence ID" value="QQO10075.1"/>
    <property type="molecule type" value="Genomic_DNA"/>
</dbReference>
<dbReference type="AlphaFoldDB" id="A0A7T7XPE4"/>
<dbReference type="InterPro" id="IPR023404">
    <property type="entry name" value="rSAM_horseshoe"/>
</dbReference>
<dbReference type="GO" id="GO:0005829">
    <property type="term" value="C:cytosol"/>
    <property type="evidence" value="ECO:0007669"/>
    <property type="project" value="TreeGrafter"/>
</dbReference>
<dbReference type="PANTHER" id="PTHR43409:SF16">
    <property type="entry name" value="SLR0320 PROTEIN"/>
    <property type="match status" value="1"/>
</dbReference>
<dbReference type="PROSITE" id="PS51332">
    <property type="entry name" value="B12_BINDING"/>
    <property type="match status" value="1"/>
</dbReference>
<dbReference type="Gene3D" id="3.80.30.20">
    <property type="entry name" value="tm_1862 like domain"/>
    <property type="match status" value="1"/>
</dbReference>